<evidence type="ECO:0000256" key="5">
    <source>
        <dbReference type="ARBA" id="ARBA00022927"/>
    </source>
</evidence>
<evidence type="ECO:0000256" key="4">
    <source>
        <dbReference type="ARBA" id="ARBA00022692"/>
    </source>
</evidence>
<dbReference type="GO" id="GO:0065002">
    <property type="term" value="P:intracellular protein transmembrane transport"/>
    <property type="evidence" value="ECO:0007669"/>
    <property type="project" value="UniProtKB-UniRule"/>
</dbReference>
<dbReference type="Gene3D" id="1.20.5.1030">
    <property type="entry name" value="Preprotein translocase secy subunit"/>
    <property type="match status" value="1"/>
</dbReference>
<dbReference type="EMBL" id="PCRZ01000018">
    <property type="protein sequence ID" value="PIP30013.1"/>
    <property type="molecule type" value="Genomic_DNA"/>
</dbReference>
<evidence type="ECO:0000256" key="9">
    <source>
        <dbReference type="HAMAP-Rule" id="MF_00422"/>
    </source>
</evidence>
<dbReference type="Proteomes" id="UP000228812">
    <property type="component" value="Unassembled WGS sequence"/>
</dbReference>
<dbReference type="GO" id="GO:0005886">
    <property type="term" value="C:plasma membrane"/>
    <property type="evidence" value="ECO:0007669"/>
    <property type="project" value="UniProtKB-SubCell"/>
</dbReference>
<comment type="caution">
    <text evidence="10">The sequence shown here is derived from an EMBL/GenBank/DDBJ whole genome shotgun (WGS) entry which is preliminary data.</text>
</comment>
<dbReference type="AlphaFoldDB" id="A0A2G9ZA36"/>
<sequence>MLEKAKLFLQESRQELRRVNWPTREETVRYTVFVIVLSLVFAAFLGALDFIFMQALERTLVL</sequence>
<gene>
    <name evidence="9" type="primary">secE</name>
    <name evidence="10" type="ORF">COX26_01020</name>
</gene>
<dbReference type="PANTHER" id="PTHR33910">
    <property type="entry name" value="PROTEIN TRANSLOCASE SUBUNIT SECE"/>
    <property type="match status" value="1"/>
</dbReference>
<proteinExistence type="inferred from homology"/>
<dbReference type="GO" id="GO:0043952">
    <property type="term" value="P:protein transport by the Sec complex"/>
    <property type="evidence" value="ECO:0007669"/>
    <property type="project" value="UniProtKB-UniRule"/>
</dbReference>
<dbReference type="NCBIfam" id="TIGR00964">
    <property type="entry name" value="secE_bact"/>
    <property type="match status" value="1"/>
</dbReference>
<evidence type="ECO:0000256" key="2">
    <source>
        <dbReference type="ARBA" id="ARBA00022448"/>
    </source>
</evidence>
<comment type="similarity">
    <text evidence="9">Belongs to the SecE/SEC61-gamma family.</text>
</comment>
<evidence type="ECO:0000256" key="6">
    <source>
        <dbReference type="ARBA" id="ARBA00022989"/>
    </source>
</evidence>
<keyword evidence="8 9" id="KW-0472">Membrane</keyword>
<name>A0A2G9ZA36_9BACT</name>
<keyword evidence="2 9" id="KW-0813">Transport</keyword>
<accession>A0A2G9ZA36</accession>
<keyword evidence="3 9" id="KW-1003">Cell membrane</keyword>
<dbReference type="GO" id="GO:0009306">
    <property type="term" value="P:protein secretion"/>
    <property type="evidence" value="ECO:0007669"/>
    <property type="project" value="UniProtKB-UniRule"/>
</dbReference>
<dbReference type="Pfam" id="PF00584">
    <property type="entry name" value="SecE"/>
    <property type="match status" value="1"/>
</dbReference>
<evidence type="ECO:0000256" key="7">
    <source>
        <dbReference type="ARBA" id="ARBA00023010"/>
    </source>
</evidence>
<keyword evidence="7 9" id="KW-0811">Translocation</keyword>
<dbReference type="GO" id="GO:0006605">
    <property type="term" value="P:protein targeting"/>
    <property type="evidence" value="ECO:0007669"/>
    <property type="project" value="UniProtKB-UniRule"/>
</dbReference>
<dbReference type="PANTHER" id="PTHR33910:SF1">
    <property type="entry name" value="PROTEIN TRANSLOCASE SUBUNIT SECE"/>
    <property type="match status" value="1"/>
</dbReference>
<keyword evidence="6 9" id="KW-1133">Transmembrane helix</keyword>
<dbReference type="InterPro" id="IPR001901">
    <property type="entry name" value="Translocase_SecE/Sec61-g"/>
</dbReference>
<dbReference type="PROSITE" id="PS01067">
    <property type="entry name" value="SECE_SEC61G"/>
    <property type="match status" value="1"/>
</dbReference>
<comment type="subunit">
    <text evidence="9">Component of the Sec protein translocase complex. Heterotrimer consisting of SecY, SecE and SecG subunits. The heterotrimers can form oligomers, although 1 heterotrimer is thought to be able to translocate proteins. Interacts with the ribosome. Interacts with SecDF, and other proteins may be involved. Interacts with SecA.</text>
</comment>
<organism evidence="10 11">
    <name type="scientific">Candidatus Jorgensenbacteria bacterium CG23_combo_of_CG06-09_8_20_14_all_54_14</name>
    <dbReference type="NCBI Taxonomy" id="1974595"/>
    <lineage>
        <taxon>Bacteria</taxon>
        <taxon>Candidatus Joergenseniibacteriota</taxon>
    </lineage>
</organism>
<protein>
    <recommendedName>
        <fullName evidence="9">Protein translocase subunit SecE</fullName>
    </recommendedName>
</protein>
<keyword evidence="4 9" id="KW-0812">Transmembrane</keyword>
<evidence type="ECO:0000256" key="8">
    <source>
        <dbReference type="ARBA" id="ARBA00023136"/>
    </source>
</evidence>
<reference evidence="10 11" key="1">
    <citation type="submission" date="2017-09" db="EMBL/GenBank/DDBJ databases">
        <title>Depth-based differentiation of microbial function through sediment-hosted aquifers and enrichment of novel symbionts in the deep terrestrial subsurface.</title>
        <authorList>
            <person name="Probst A.J."/>
            <person name="Ladd B."/>
            <person name="Jarett J.K."/>
            <person name="Geller-Mcgrath D.E."/>
            <person name="Sieber C.M."/>
            <person name="Emerson J.B."/>
            <person name="Anantharaman K."/>
            <person name="Thomas B.C."/>
            <person name="Malmstrom R."/>
            <person name="Stieglmeier M."/>
            <person name="Klingl A."/>
            <person name="Woyke T."/>
            <person name="Ryan C.M."/>
            <person name="Banfield J.F."/>
        </authorList>
    </citation>
    <scope>NUCLEOTIDE SEQUENCE [LARGE SCALE GENOMIC DNA]</scope>
    <source>
        <strain evidence="10">CG23_combo_of_CG06-09_8_20_14_all_54_14</strain>
    </source>
</reference>
<feature type="transmembrane region" description="Helical" evidence="9">
    <location>
        <begin position="30"/>
        <end position="52"/>
    </location>
</feature>
<keyword evidence="5 9" id="KW-0653">Protein transport</keyword>
<evidence type="ECO:0000313" key="10">
    <source>
        <dbReference type="EMBL" id="PIP30013.1"/>
    </source>
</evidence>
<comment type="function">
    <text evidence="9">Essential subunit of the Sec protein translocation channel SecYEG. Clamps together the 2 halves of SecY. May contact the channel plug during translocation.</text>
</comment>
<dbReference type="GO" id="GO:0008320">
    <property type="term" value="F:protein transmembrane transporter activity"/>
    <property type="evidence" value="ECO:0007669"/>
    <property type="project" value="UniProtKB-UniRule"/>
</dbReference>
<comment type="subcellular location">
    <subcellularLocation>
        <location evidence="9">Cell membrane</location>
        <topology evidence="9">Single-pass membrane protein</topology>
    </subcellularLocation>
    <subcellularLocation>
        <location evidence="1">Membrane</location>
    </subcellularLocation>
</comment>
<evidence type="ECO:0000256" key="3">
    <source>
        <dbReference type="ARBA" id="ARBA00022475"/>
    </source>
</evidence>
<dbReference type="HAMAP" id="MF_00422">
    <property type="entry name" value="SecE"/>
    <property type="match status" value="1"/>
</dbReference>
<evidence type="ECO:0000313" key="11">
    <source>
        <dbReference type="Proteomes" id="UP000228812"/>
    </source>
</evidence>
<evidence type="ECO:0000256" key="1">
    <source>
        <dbReference type="ARBA" id="ARBA00004370"/>
    </source>
</evidence>
<dbReference type="InterPro" id="IPR038379">
    <property type="entry name" value="SecE_sf"/>
</dbReference>
<dbReference type="InterPro" id="IPR005807">
    <property type="entry name" value="SecE_bac"/>
</dbReference>